<evidence type="ECO:0000313" key="1">
    <source>
        <dbReference type="EMBL" id="QBK90404.1"/>
    </source>
</evidence>
<gene>
    <name evidence="1" type="ORF">LCPAC103_00850</name>
</gene>
<protein>
    <submittedName>
        <fullName evidence="1">Uncharacterized protein</fullName>
    </submittedName>
</protein>
<organism evidence="1">
    <name type="scientific">Pithovirus LCPAC103</name>
    <dbReference type="NCBI Taxonomy" id="2506588"/>
    <lineage>
        <taxon>Viruses</taxon>
        <taxon>Pithoviruses</taxon>
    </lineage>
</organism>
<reference evidence="1" key="1">
    <citation type="journal article" date="2019" name="MBio">
        <title>Virus Genomes from Deep Sea Sediments Expand the Ocean Megavirome and Support Independent Origins of Viral Gigantism.</title>
        <authorList>
            <person name="Backstrom D."/>
            <person name="Yutin N."/>
            <person name="Jorgensen S.L."/>
            <person name="Dharamshi J."/>
            <person name="Homa F."/>
            <person name="Zaremba-Niedwiedzka K."/>
            <person name="Spang A."/>
            <person name="Wolf Y.I."/>
            <person name="Koonin E.V."/>
            <person name="Ettema T.J."/>
        </authorList>
    </citation>
    <scope>NUCLEOTIDE SEQUENCE</scope>
</reference>
<proteinExistence type="predicted"/>
<dbReference type="EMBL" id="MK500482">
    <property type="protein sequence ID" value="QBK90404.1"/>
    <property type="molecule type" value="Genomic_DNA"/>
</dbReference>
<sequence length="73" mass="7763">MWALWRILFSREYRKQVGVSSRRYFQGYGTGLIQPPPPRATAPGGVVMVATSGAASQDVLAVNAAQQIAGAQG</sequence>
<name>A0A481Z3H8_9VIRU</name>
<accession>A0A481Z3H8</accession>